<protein>
    <submittedName>
        <fullName evidence="1">Uncharacterized protein</fullName>
    </submittedName>
</protein>
<evidence type="ECO:0000313" key="2">
    <source>
        <dbReference type="Proteomes" id="UP000886885"/>
    </source>
</evidence>
<evidence type="ECO:0000313" key="1">
    <source>
        <dbReference type="EMBL" id="KAG6783849.1"/>
    </source>
</evidence>
<proteinExistence type="predicted"/>
<sequence>MTVLAFILAGEKRVSFVCFRYGRYHGKRQRFVPASGRDPALVSKACDFLNDHYLVPPNWRQDENKDDEDERETDLIMSKTKKKRKERDELLKKQLEIEEGKKKKKLENFLFGSLYSPVEFGKGEEENNSLSLFLDRSVGGVGPDYEEDVELTEDSDIEEENEQRKAAWLDKEGWGREFDFWLNSQSRNDGLSDEENGTVLARGYKNDKAFDDILRTNEDLVAKSQAKLLPGLLEYSCGCKC</sequence>
<dbReference type="AlphaFoldDB" id="A0A8X8D9N4"/>
<gene>
    <name evidence="1" type="ORF">POTOM_009527</name>
</gene>
<dbReference type="Proteomes" id="UP000886885">
    <property type="component" value="Chromosome 2D"/>
</dbReference>
<comment type="caution">
    <text evidence="1">The sequence shown here is derived from an EMBL/GenBank/DDBJ whole genome shotgun (WGS) entry which is preliminary data.</text>
</comment>
<dbReference type="OrthoDB" id="1935146at2759"/>
<accession>A0A8X8D9N4</accession>
<organism evidence="1 2">
    <name type="scientific">Populus tomentosa</name>
    <name type="common">Chinese white poplar</name>
    <dbReference type="NCBI Taxonomy" id="118781"/>
    <lineage>
        <taxon>Eukaryota</taxon>
        <taxon>Viridiplantae</taxon>
        <taxon>Streptophyta</taxon>
        <taxon>Embryophyta</taxon>
        <taxon>Tracheophyta</taxon>
        <taxon>Spermatophyta</taxon>
        <taxon>Magnoliopsida</taxon>
        <taxon>eudicotyledons</taxon>
        <taxon>Gunneridae</taxon>
        <taxon>Pentapetalae</taxon>
        <taxon>rosids</taxon>
        <taxon>fabids</taxon>
        <taxon>Malpighiales</taxon>
        <taxon>Salicaceae</taxon>
        <taxon>Saliceae</taxon>
        <taxon>Populus</taxon>
    </lineage>
</organism>
<reference evidence="1" key="1">
    <citation type="journal article" date="2020" name="bioRxiv">
        <title>Hybrid origin of Populus tomentosa Carr. identified through genome sequencing and phylogenomic analysis.</title>
        <authorList>
            <person name="An X."/>
            <person name="Gao K."/>
            <person name="Chen Z."/>
            <person name="Li J."/>
            <person name="Yang X."/>
            <person name="Yang X."/>
            <person name="Zhou J."/>
            <person name="Guo T."/>
            <person name="Zhao T."/>
            <person name="Huang S."/>
            <person name="Miao D."/>
            <person name="Khan W.U."/>
            <person name="Rao P."/>
            <person name="Ye M."/>
            <person name="Lei B."/>
            <person name="Liao W."/>
            <person name="Wang J."/>
            <person name="Ji L."/>
            <person name="Li Y."/>
            <person name="Guo B."/>
            <person name="Mustafa N.S."/>
            <person name="Li S."/>
            <person name="Yun Q."/>
            <person name="Keller S.R."/>
            <person name="Mao J."/>
            <person name="Zhang R."/>
            <person name="Strauss S.H."/>
        </authorList>
    </citation>
    <scope>NUCLEOTIDE SEQUENCE</scope>
    <source>
        <strain evidence="1">GM15</strain>
        <tissue evidence="1">Leaf</tissue>
    </source>
</reference>
<keyword evidence="2" id="KW-1185">Reference proteome</keyword>
<dbReference type="EMBL" id="JAAWWB010000004">
    <property type="protein sequence ID" value="KAG6783849.1"/>
    <property type="molecule type" value="Genomic_DNA"/>
</dbReference>
<name>A0A8X8D9N4_POPTO</name>